<evidence type="ECO:0000313" key="13">
    <source>
        <dbReference type="EMBL" id="KAJ3423631.1"/>
    </source>
</evidence>
<dbReference type="NCBIfam" id="NF003820">
    <property type="entry name" value="PRK05414.1"/>
    <property type="match status" value="1"/>
</dbReference>
<dbReference type="Proteomes" id="UP001146793">
    <property type="component" value="Unassembled WGS sequence"/>
</dbReference>
<dbReference type="InterPro" id="IPR055351">
    <property type="entry name" value="Urocanase"/>
</dbReference>
<protein>
    <recommendedName>
        <fullName evidence="4">urocanate hydratase</fullName>
        <ecNumber evidence="4">4.2.1.49</ecNumber>
    </recommendedName>
    <alternativeName>
        <fullName evidence="8">Imidazolonepropionate hydrolase</fullName>
    </alternativeName>
</protein>
<dbReference type="GO" id="GO:0016153">
    <property type="term" value="F:urocanate hydratase activity"/>
    <property type="evidence" value="ECO:0007669"/>
    <property type="project" value="UniProtKB-EC"/>
</dbReference>
<sequence length="721" mass="81071">MTEEKLVFGLQVDPLPKPQTERDSTVPHAPKRQVVLTQEEKKLALTNALRFFPKSVHNDLIEEFLFEFNTYGHIYMYRFRPQYKMCAKPIKTIPAKSRIAAAIMLMIMNNLDPEVAQFPHELITYGGNGSVFSNWAQYQLTMEYLSTMSDEQTLVMCSGTPMGLFPSHSFSPRVVITNGMMIPLFSTSEMYQKLYAMGNTIYGQMTAGSYCYIGPMGIVHGTTLTIMNAGRKYLKTNDMSGRIFVTAGLGGMSGAQGKAAVIAGATTIIAEVSKEALEKRYRQGWIQEKSEDIDEIITIIKDINIQKKKGTKLPGRSIGFYGNVVDLWERLAKESEEAGETLVELGSDQTSLHNPFNGGYYPVDVTFEESNEMMTQDPEKFKKLVHESLKRQVNAINKLSELGMHFFDYGNAFLLQSSKAGADIMNEKQTGFKYPSYVEDIMGPMIFDYGFGPFRWVCTSCDPNDLKITDEIASEICLKLSKEAPKETKQQYLDNYKWIVAAEENKLVVGSQARILYSDEIGRSMIALAFNEAVKSGRLSAPVLISRDHHDVSGTDSPFRETSSIKDGSMYCADMSVQNVIGDGFRGGHLVAVHNGGGVGWGYVMNGGFQIILDGSEEVEKRINSMLFWDVNNGVNRRAWSGSKGAQFTIKRAMERNNNLKVTLRNDLKEMKPAITNDDTFNHNENDFIFGWTYQSLNIDYQNHDRLSNLRINYNTATEEE</sequence>
<dbReference type="FunFam" id="3.40.50.10730:FF:000002">
    <property type="entry name" value="Urocanate hydratase 1"/>
    <property type="match status" value="1"/>
</dbReference>
<dbReference type="PIRSF" id="PIRSF001423">
    <property type="entry name" value="Urocanate_hydrat"/>
    <property type="match status" value="1"/>
</dbReference>
<evidence type="ECO:0000313" key="14">
    <source>
        <dbReference type="Proteomes" id="UP001146793"/>
    </source>
</evidence>
<dbReference type="AlphaFoldDB" id="A0AAV7Y197"/>
<dbReference type="InterPro" id="IPR038364">
    <property type="entry name" value="Urocanase_central_sf"/>
</dbReference>
<dbReference type="EMBL" id="JANTQA010000076">
    <property type="protein sequence ID" value="KAJ3423631.1"/>
    <property type="molecule type" value="Genomic_DNA"/>
</dbReference>
<feature type="domain" description="Urocanase Rossmann-like" evidence="10">
    <location>
        <begin position="214"/>
        <end position="441"/>
    </location>
</feature>
<evidence type="ECO:0000256" key="3">
    <source>
        <dbReference type="ARBA" id="ARBA00007578"/>
    </source>
</evidence>
<evidence type="ECO:0000256" key="6">
    <source>
        <dbReference type="ARBA" id="ARBA00023027"/>
    </source>
</evidence>
<keyword evidence="7" id="KW-0456">Lyase</keyword>
<name>A0AAV7Y197_9EUKA</name>
<evidence type="ECO:0000259" key="10">
    <source>
        <dbReference type="Pfam" id="PF01175"/>
    </source>
</evidence>
<comment type="cofactor">
    <cofactor evidence="1">
        <name>NAD(+)</name>
        <dbReference type="ChEBI" id="CHEBI:57540"/>
    </cofactor>
</comment>
<dbReference type="Pfam" id="PF17392">
    <property type="entry name" value="Urocanase_C"/>
    <property type="match status" value="1"/>
</dbReference>
<dbReference type="Pfam" id="PF17391">
    <property type="entry name" value="Urocanase_N"/>
    <property type="match status" value="1"/>
</dbReference>
<evidence type="ECO:0000259" key="12">
    <source>
        <dbReference type="Pfam" id="PF17392"/>
    </source>
</evidence>
<gene>
    <name evidence="13" type="ORF">M0812_30164</name>
</gene>
<evidence type="ECO:0000256" key="8">
    <source>
        <dbReference type="ARBA" id="ARBA00031640"/>
    </source>
</evidence>
<evidence type="ECO:0000259" key="11">
    <source>
        <dbReference type="Pfam" id="PF17391"/>
    </source>
</evidence>
<dbReference type="Gene3D" id="3.40.50.10730">
    <property type="entry name" value="Urocanase like domains"/>
    <property type="match status" value="1"/>
</dbReference>
<dbReference type="InterPro" id="IPR023636">
    <property type="entry name" value="Urocanase_CS"/>
</dbReference>
<comment type="caution">
    <text evidence="13">The sequence shown here is derived from an EMBL/GenBank/DDBJ whole genome shotgun (WGS) entry which is preliminary data.</text>
</comment>
<dbReference type="InterPro" id="IPR036190">
    <property type="entry name" value="Urocanase_sf"/>
</dbReference>
<evidence type="ECO:0000256" key="4">
    <source>
        <dbReference type="ARBA" id="ARBA00011992"/>
    </source>
</evidence>
<evidence type="ECO:0000256" key="5">
    <source>
        <dbReference type="ARBA" id="ARBA00022808"/>
    </source>
</evidence>
<feature type="domain" description="Urocanase C-terminal" evidence="12">
    <location>
        <begin position="446"/>
        <end position="651"/>
    </location>
</feature>
<dbReference type="PANTHER" id="PTHR12216">
    <property type="entry name" value="UROCANATE HYDRATASE"/>
    <property type="match status" value="1"/>
</dbReference>
<keyword evidence="5" id="KW-0369">Histidine metabolism</keyword>
<reference evidence="13" key="1">
    <citation type="submission" date="2022-08" db="EMBL/GenBank/DDBJ databases">
        <title>Novel sulphate-reducing endosymbionts in the free-living metamonad Anaeramoeba.</title>
        <authorList>
            <person name="Jerlstrom-Hultqvist J."/>
            <person name="Cepicka I."/>
            <person name="Gallot-Lavallee L."/>
            <person name="Salas-Leiva D."/>
            <person name="Curtis B.A."/>
            <person name="Zahonova K."/>
            <person name="Pipaliya S."/>
            <person name="Dacks J."/>
            <person name="Roger A.J."/>
        </authorList>
    </citation>
    <scope>NUCLEOTIDE SEQUENCE</scope>
    <source>
        <strain evidence="13">Busselton2</strain>
    </source>
</reference>
<dbReference type="GO" id="GO:0006548">
    <property type="term" value="P:L-histidine catabolic process"/>
    <property type="evidence" value="ECO:0007669"/>
    <property type="project" value="TreeGrafter"/>
</dbReference>
<evidence type="ECO:0000256" key="1">
    <source>
        <dbReference type="ARBA" id="ARBA00001911"/>
    </source>
</evidence>
<keyword evidence="6" id="KW-0520">NAD</keyword>
<dbReference type="Gene3D" id="3.40.1770.10">
    <property type="entry name" value="Urocanase superfamily"/>
    <property type="match status" value="2"/>
</dbReference>
<dbReference type="PROSITE" id="PS01233">
    <property type="entry name" value="UROCANASE"/>
    <property type="match status" value="1"/>
</dbReference>
<dbReference type="InterPro" id="IPR035400">
    <property type="entry name" value="Urocanase_N"/>
</dbReference>
<dbReference type="Pfam" id="PF01175">
    <property type="entry name" value="Urocanase"/>
    <property type="match status" value="1"/>
</dbReference>
<accession>A0AAV7Y197</accession>
<dbReference type="EC" id="4.2.1.49" evidence="4"/>
<dbReference type="InterPro" id="IPR035085">
    <property type="entry name" value="Urocanase_Rossmann-like"/>
</dbReference>
<dbReference type="PANTHER" id="PTHR12216:SF3">
    <property type="entry name" value="UROCANATE HYDRATASE"/>
    <property type="match status" value="1"/>
</dbReference>
<evidence type="ECO:0000256" key="9">
    <source>
        <dbReference type="ARBA" id="ARBA00047623"/>
    </source>
</evidence>
<dbReference type="HAMAP" id="MF_00577">
    <property type="entry name" value="HutU"/>
    <property type="match status" value="1"/>
</dbReference>
<comment type="catalytic activity">
    <reaction evidence="9">
        <text>4-imidazolone-5-propanoate = trans-urocanate + H2O</text>
        <dbReference type="Rhea" id="RHEA:13101"/>
        <dbReference type="ChEBI" id="CHEBI:15377"/>
        <dbReference type="ChEBI" id="CHEBI:17771"/>
        <dbReference type="ChEBI" id="CHEBI:77893"/>
        <dbReference type="EC" id="4.2.1.49"/>
    </reaction>
</comment>
<comment type="similarity">
    <text evidence="3">Belongs to the urocanase family.</text>
</comment>
<organism evidence="13 14">
    <name type="scientific">Anaeramoeba flamelloides</name>
    <dbReference type="NCBI Taxonomy" id="1746091"/>
    <lineage>
        <taxon>Eukaryota</taxon>
        <taxon>Metamonada</taxon>
        <taxon>Anaeramoebidae</taxon>
        <taxon>Anaeramoeba</taxon>
    </lineage>
</organism>
<dbReference type="InterPro" id="IPR023637">
    <property type="entry name" value="Urocanase-like"/>
</dbReference>
<evidence type="ECO:0000256" key="2">
    <source>
        <dbReference type="ARBA" id="ARBA00004794"/>
    </source>
</evidence>
<dbReference type="InterPro" id="IPR035401">
    <property type="entry name" value="Urocanase_C"/>
</dbReference>
<comment type="pathway">
    <text evidence="2">Amino-acid degradation; L-histidine degradation into L-glutamate; N-formimidoyl-L-glutamate from L-histidine: step 2/3.</text>
</comment>
<evidence type="ECO:0000256" key="7">
    <source>
        <dbReference type="ARBA" id="ARBA00023239"/>
    </source>
</evidence>
<proteinExistence type="inferred from homology"/>
<feature type="domain" description="Urocanase N-terminal" evidence="11">
    <location>
        <begin position="86"/>
        <end position="211"/>
    </location>
</feature>
<dbReference type="SUPFAM" id="SSF111326">
    <property type="entry name" value="Urocanase"/>
    <property type="match status" value="1"/>
</dbReference>